<accession>A0ACC0PUS7</accession>
<organism evidence="1 2">
    <name type="scientific">Rhododendron molle</name>
    <name type="common">Chinese azalea</name>
    <name type="synonym">Azalea mollis</name>
    <dbReference type="NCBI Taxonomy" id="49168"/>
    <lineage>
        <taxon>Eukaryota</taxon>
        <taxon>Viridiplantae</taxon>
        <taxon>Streptophyta</taxon>
        <taxon>Embryophyta</taxon>
        <taxon>Tracheophyta</taxon>
        <taxon>Spermatophyta</taxon>
        <taxon>Magnoliopsida</taxon>
        <taxon>eudicotyledons</taxon>
        <taxon>Gunneridae</taxon>
        <taxon>Pentapetalae</taxon>
        <taxon>asterids</taxon>
        <taxon>Ericales</taxon>
        <taxon>Ericaceae</taxon>
        <taxon>Ericoideae</taxon>
        <taxon>Rhodoreae</taxon>
        <taxon>Rhododendron</taxon>
    </lineage>
</organism>
<protein>
    <submittedName>
        <fullName evidence="1">Uncharacterized protein</fullName>
    </submittedName>
</protein>
<dbReference type="EMBL" id="CM046389">
    <property type="protein sequence ID" value="KAI8569351.1"/>
    <property type="molecule type" value="Genomic_DNA"/>
</dbReference>
<keyword evidence="2" id="KW-1185">Reference proteome</keyword>
<proteinExistence type="predicted"/>
<gene>
    <name evidence="1" type="ORF">RHMOL_Rhmol02G0271800</name>
</gene>
<comment type="caution">
    <text evidence="1">The sequence shown here is derived from an EMBL/GenBank/DDBJ whole genome shotgun (WGS) entry which is preliminary data.</text>
</comment>
<dbReference type="Proteomes" id="UP001062846">
    <property type="component" value="Chromosome 2"/>
</dbReference>
<evidence type="ECO:0000313" key="2">
    <source>
        <dbReference type="Proteomes" id="UP001062846"/>
    </source>
</evidence>
<sequence length="185" mass="20470">MHLWLLFEVHLPFPDLFAASFCAVVASGLGVSLSPGSSMTVSVYSADSSGLGALSLRVQHCICCCCFGWWTILVALSTPKSLGRLRENRFIYSHADFNEDQVNAFHCDVMTHDLCDTMMPSSINVVTFLSKEDALDTKECQESIKGDGYEPHPANLLVLFLNEILGALTDQRLSQYFKALCDQHN</sequence>
<evidence type="ECO:0000313" key="1">
    <source>
        <dbReference type="EMBL" id="KAI8569351.1"/>
    </source>
</evidence>
<reference evidence="1" key="1">
    <citation type="submission" date="2022-02" db="EMBL/GenBank/DDBJ databases">
        <title>Plant Genome Project.</title>
        <authorList>
            <person name="Zhang R.-G."/>
        </authorList>
    </citation>
    <scope>NUCLEOTIDE SEQUENCE</scope>
    <source>
        <strain evidence="1">AT1</strain>
    </source>
</reference>
<name>A0ACC0PUS7_RHOML</name>